<feature type="region of interest" description="Disordered" evidence="1">
    <location>
        <begin position="56"/>
        <end position="112"/>
    </location>
</feature>
<reference evidence="4" key="1">
    <citation type="submission" date="2022-01" db="EMBL/GenBank/DDBJ databases">
        <title>Comparative genomics reveals a dynamic genome evolution in the ectomycorrhizal milk-cap (Lactarius) mushrooms.</title>
        <authorList>
            <consortium name="DOE Joint Genome Institute"/>
            <person name="Lebreton A."/>
            <person name="Tang N."/>
            <person name="Kuo A."/>
            <person name="LaButti K."/>
            <person name="Drula E."/>
            <person name="Barry K."/>
            <person name="Clum A."/>
            <person name="Lipzen A."/>
            <person name="Mousain D."/>
            <person name="Ng V."/>
            <person name="Wang R."/>
            <person name="Wang X."/>
            <person name="Dai Y."/>
            <person name="Henrissat B."/>
            <person name="Grigoriev I.V."/>
            <person name="Guerin-Laguette A."/>
            <person name="Yu F."/>
            <person name="Martin F.M."/>
        </authorList>
    </citation>
    <scope>NUCLEOTIDE SEQUENCE</scope>
    <source>
        <strain evidence="4">QP</strain>
    </source>
</reference>
<organism evidence="4 5">
    <name type="scientific">Lactarius akahatsu</name>
    <dbReference type="NCBI Taxonomy" id="416441"/>
    <lineage>
        <taxon>Eukaryota</taxon>
        <taxon>Fungi</taxon>
        <taxon>Dikarya</taxon>
        <taxon>Basidiomycota</taxon>
        <taxon>Agaricomycotina</taxon>
        <taxon>Agaricomycetes</taxon>
        <taxon>Russulales</taxon>
        <taxon>Russulaceae</taxon>
        <taxon>Lactarius</taxon>
    </lineage>
</organism>
<comment type="caution">
    <text evidence="4">The sequence shown here is derived from an EMBL/GenBank/DDBJ whole genome shotgun (WGS) entry which is preliminary data.</text>
</comment>
<evidence type="ECO:0000256" key="2">
    <source>
        <dbReference type="SAM" id="Phobius"/>
    </source>
</evidence>
<keyword evidence="3" id="KW-0732">Signal</keyword>
<feature type="transmembrane region" description="Helical" evidence="2">
    <location>
        <begin position="183"/>
        <end position="205"/>
    </location>
</feature>
<accession>A0AAD4QF42</accession>
<feature type="signal peptide" evidence="3">
    <location>
        <begin position="1"/>
        <end position="19"/>
    </location>
</feature>
<keyword evidence="2" id="KW-0472">Membrane</keyword>
<protein>
    <submittedName>
        <fullName evidence="4">Uncharacterized protein</fullName>
    </submittedName>
</protein>
<feature type="compositionally biased region" description="Low complexity" evidence="1">
    <location>
        <begin position="98"/>
        <end position="110"/>
    </location>
</feature>
<feature type="compositionally biased region" description="Pro residues" evidence="1">
    <location>
        <begin position="72"/>
        <end position="84"/>
    </location>
</feature>
<keyword evidence="2" id="KW-1133">Transmembrane helix</keyword>
<evidence type="ECO:0000256" key="3">
    <source>
        <dbReference type="SAM" id="SignalP"/>
    </source>
</evidence>
<keyword evidence="2" id="KW-0812">Transmembrane</keyword>
<dbReference type="Proteomes" id="UP001201163">
    <property type="component" value="Unassembled WGS sequence"/>
</dbReference>
<evidence type="ECO:0000256" key="1">
    <source>
        <dbReference type="SAM" id="MobiDB-lite"/>
    </source>
</evidence>
<name>A0AAD4QF42_9AGAM</name>
<dbReference type="AlphaFoldDB" id="A0AAD4QF42"/>
<feature type="compositionally biased region" description="Low complexity" evidence="1">
    <location>
        <begin position="56"/>
        <end position="71"/>
    </location>
</feature>
<evidence type="ECO:0000313" key="5">
    <source>
        <dbReference type="Proteomes" id="UP001201163"/>
    </source>
</evidence>
<feature type="chain" id="PRO_5042202337" evidence="3">
    <location>
        <begin position="20"/>
        <end position="206"/>
    </location>
</feature>
<sequence>MKVLRALALLFSLPSFVIGQQLITTTNQAGETIVEQITTNAFGQPLTQILQTLGPAATSPATSLSPATSPTPTSPTPTTTPPTAPTTTPGDQGPVGQPGSTPETPGGPTPFVYTTTDANGNYVTVSATFTPTFPQTIPYTPTGSGTILKYSDWLSQIGNNTGALNQPVASQAANAASRAGANISLLSGAVACTVLAGVVSGWMFIS</sequence>
<proteinExistence type="predicted"/>
<keyword evidence="5" id="KW-1185">Reference proteome</keyword>
<evidence type="ECO:0000313" key="4">
    <source>
        <dbReference type="EMBL" id="KAH8994827.1"/>
    </source>
</evidence>
<gene>
    <name evidence="4" type="ORF">EDB92DRAFT_1847624</name>
</gene>
<dbReference type="EMBL" id="JAKELL010000013">
    <property type="protein sequence ID" value="KAH8994827.1"/>
    <property type="molecule type" value="Genomic_DNA"/>
</dbReference>